<proteinExistence type="inferred from homology"/>
<keyword evidence="9" id="KW-0969">Cilium</keyword>
<reference evidence="9 10" key="1">
    <citation type="submission" date="2016-11" db="EMBL/GenBank/DDBJ databases">
        <authorList>
            <person name="Manzoor S."/>
        </authorList>
    </citation>
    <scope>NUCLEOTIDE SEQUENCE [LARGE SCALE GENOMIC DNA]</scope>
    <source>
        <strain evidence="9">Clostridium ultunense strain Esp</strain>
    </source>
</reference>
<dbReference type="PANTHER" id="PTHR34982:SF1">
    <property type="entry name" value="FLAGELLAR ASSEMBLY PROTEIN FLIH"/>
    <property type="match status" value="1"/>
</dbReference>
<evidence type="ECO:0000256" key="2">
    <source>
        <dbReference type="ARBA" id="ARBA00006602"/>
    </source>
</evidence>
<dbReference type="HOGENOM" id="CLU_062625_1_2_9"/>
<dbReference type="SUPFAM" id="SSF160527">
    <property type="entry name" value="V-type ATPase subunit E-like"/>
    <property type="match status" value="1"/>
</dbReference>
<keyword evidence="6" id="KW-1006">Bacterial flagellum protein export</keyword>
<keyword evidence="10" id="KW-1185">Reference proteome</keyword>
<dbReference type="InterPro" id="IPR051472">
    <property type="entry name" value="T3SS_Stator/FliH"/>
</dbReference>
<protein>
    <submittedName>
        <fullName evidence="9">Putative Flagellar biosynthesis/type III secretory pathway protein</fullName>
    </submittedName>
</protein>
<evidence type="ECO:0000256" key="1">
    <source>
        <dbReference type="ARBA" id="ARBA00003041"/>
    </source>
</evidence>
<keyword evidence="5" id="KW-0653">Protein transport</keyword>
<comment type="function">
    <text evidence="1">Needed for flagellar regrowth and assembly.</text>
</comment>
<feature type="domain" description="Flagellar assembly protein FliH/Type III secretion system HrpE" evidence="8">
    <location>
        <begin position="131"/>
        <end position="245"/>
    </location>
</feature>
<gene>
    <name evidence="9" type="ORF">CUESP1_1648</name>
</gene>
<dbReference type="Pfam" id="PF02108">
    <property type="entry name" value="FliH"/>
    <property type="match status" value="1"/>
</dbReference>
<evidence type="ECO:0000256" key="5">
    <source>
        <dbReference type="ARBA" id="ARBA00022927"/>
    </source>
</evidence>
<dbReference type="GO" id="GO:0005829">
    <property type="term" value="C:cytosol"/>
    <property type="evidence" value="ECO:0007669"/>
    <property type="project" value="TreeGrafter"/>
</dbReference>
<keyword evidence="9" id="KW-0282">Flagellum</keyword>
<dbReference type="Gene3D" id="1.20.5.620">
    <property type="entry name" value="F1F0 ATP synthase subunit B, membrane domain"/>
    <property type="match status" value="1"/>
</dbReference>
<evidence type="ECO:0000259" key="8">
    <source>
        <dbReference type="Pfam" id="PF02108"/>
    </source>
</evidence>
<dbReference type="Proteomes" id="UP000245423">
    <property type="component" value="Chromosome 1"/>
</dbReference>
<comment type="similarity">
    <text evidence="2">Belongs to the FliH family.</text>
</comment>
<keyword evidence="9" id="KW-0966">Cell projection</keyword>
<keyword evidence="3" id="KW-0813">Transport</keyword>
<dbReference type="GO" id="GO:0015031">
    <property type="term" value="P:protein transport"/>
    <property type="evidence" value="ECO:0007669"/>
    <property type="project" value="UniProtKB-KW"/>
</dbReference>
<dbReference type="PANTHER" id="PTHR34982">
    <property type="entry name" value="YOP PROTEINS TRANSLOCATION PROTEIN L"/>
    <property type="match status" value="1"/>
</dbReference>
<evidence type="ECO:0000256" key="4">
    <source>
        <dbReference type="ARBA" id="ARBA00022795"/>
    </source>
</evidence>
<dbReference type="EMBL" id="LT669839">
    <property type="protein sequence ID" value="SHD77011.1"/>
    <property type="molecule type" value="Genomic_DNA"/>
</dbReference>
<evidence type="ECO:0000313" key="9">
    <source>
        <dbReference type="EMBL" id="SHD77011.1"/>
    </source>
</evidence>
<dbReference type="AlphaFoldDB" id="M1ZFH6"/>
<evidence type="ECO:0000313" key="10">
    <source>
        <dbReference type="Proteomes" id="UP000245423"/>
    </source>
</evidence>
<dbReference type="GO" id="GO:0044781">
    <property type="term" value="P:bacterial-type flagellum organization"/>
    <property type="evidence" value="ECO:0007669"/>
    <property type="project" value="UniProtKB-KW"/>
</dbReference>
<evidence type="ECO:0000256" key="3">
    <source>
        <dbReference type="ARBA" id="ARBA00022448"/>
    </source>
</evidence>
<keyword evidence="7" id="KW-0175">Coiled coil</keyword>
<feature type="coiled-coil region" evidence="7">
    <location>
        <begin position="26"/>
        <end position="68"/>
    </location>
</feature>
<evidence type="ECO:0000256" key="6">
    <source>
        <dbReference type="ARBA" id="ARBA00023225"/>
    </source>
</evidence>
<dbReference type="InterPro" id="IPR018035">
    <property type="entry name" value="Flagellar_FliH/T3SS_HrpE"/>
</dbReference>
<keyword evidence="4" id="KW-1005">Bacterial flagellum biogenesis</keyword>
<accession>M1ZFH6</accession>
<organism evidence="9 10">
    <name type="scientific">[Clostridium] ultunense Esp</name>
    <dbReference type="NCBI Taxonomy" id="1288971"/>
    <lineage>
        <taxon>Bacteria</taxon>
        <taxon>Bacillati</taxon>
        <taxon>Bacillota</taxon>
        <taxon>Tissierellia</taxon>
        <taxon>Tissierellales</taxon>
        <taxon>Tepidimicrobiaceae</taxon>
        <taxon>Schnuerera</taxon>
    </lineage>
</organism>
<name>M1ZFH6_9FIRM</name>
<evidence type="ECO:0000256" key="7">
    <source>
        <dbReference type="SAM" id="Coils"/>
    </source>
</evidence>
<sequence>MRLLSNIIKSFRVIEKNVVTDEKVDLENISLKEELLEEAKEEYEKIILEAEEEARKIVESAHEEYEDRLNLAYERAKNIFNKSEREGYDKGFKVGRDEGNKEGYATGYGEGKKESERLIKEALNIKYDYIEKRNRMLKDLEEDIIQLVITIYEKVLNKKAEEDEELIVSLILNGIDNLEISERLTIIISQEDYDMVNKSKDIILAKASLIDELDIRINSDMEKGDCILETSKGSVNVSIKNQLDEVRDLLISILNNE</sequence>